<dbReference type="STRING" id="1123237.Salmuc_01065"/>
<gene>
    <name evidence="2" type="ORF">Salmuc_01065</name>
</gene>
<dbReference type="CDD" id="cd02440">
    <property type="entry name" value="AdoMet_MTases"/>
    <property type="match status" value="1"/>
</dbReference>
<dbReference type="Proteomes" id="UP000015347">
    <property type="component" value="Unassembled WGS sequence"/>
</dbReference>
<dbReference type="eggNOG" id="COG2226">
    <property type="taxonomic scope" value="Bacteria"/>
</dbReference>
<feature type="domain" description="Methyltransferase" evidence="1">
    <location>
        <begin position="175"/>
        <end position="272"/>
    </location>
</feature>
<comment type="caution">
    <text evidence="2">The sequence shown here is derived from an EMBL/GenBank/DDBJ whole genome shotgun (WGS) entry which is preliminary data.</text>
</comment>
<dbReference type="AlphaFoldDB" id="S9SFS9"/>
<accession>S9SFS9</accession>
<dbReference type="Gene3D" id="3.40.50.150">
    <property type="entry name" value="Vaccinia Virus protein VP39"/>
    <property type="match status" value="1"/>
</dbReference>
<protein>
    <recommendedName>
        <fullName evidence="1">Methyltransferase domain-containing protein</fullName>
    </recommendedName>
</protein>
<evidence type="ECO:0000313" key="2">
    <source>
        <dbReference type="EMBL" id="EPX85109.1"/>
    </source>
</evidence>
<dbReference type="EMBL" id="APVH01000010">
    <property type="protein sequence ID" value="EPX85109.1"/>
    <property type="molecule type" value="Genomic_DNA"/>
</dbReference>
<dbReference type="InterPro" id="IPR029063">
    <property type="entry name" value="SAM-dependent_MTases_sf"/>
</dbReference>
<evidence type="ECO:0000259" key="1">
    <source>
        <dbReference type="Pfam" id="PF13649"/>
    </source>
</evidence>
<dbReference type="HOGENOM" id="CLU_745710_0_0_5"/>
<dbReference type="InterPro" id="IPR041698">
    <property type="entry name" value="Methyltransf_25"/>
</dbReference>
<name>S9SFS9_9RHOB</name>
<sequence>MFDDIPRNRPFDAYQAFVLDCKLYWTRQIFPELRKRYAAQGGAPQTGADVAEMMADDTTAQFFGWYERHLQRMKYSGQRGLAVHYSHYREEIAAGLNAEVPERLLDIDPAFEQPEYYTNIDIHQHPGGVWSDEIAGYVYERGAQSTAPMIKKHASLWDRVKMQAMERAGPDVRRVVDLGCGFGASTLPFYAESPEIDVVGIELSAPCLRLAAQRAAEAQAQNVLFKQADAMDTGLEEGTSDIVTSTMMLHEMPPSHIKGVFKESHRLLKPGGVSIHLDFLVRDDPFKEYVHYGHSARNNEPFMVPLNKMDVLQAHKDAGFDDVEIVPFEEFDGALDPSMTSWRFPWTLIIARKSA</sequence>
<dbReference type="SUPFAM" id="SSF53335">
    <property type="entry name" value="S-adenosyl-L-methionine-dependent methyltransferases"/>
    <property type="match status" value="1"/>
</dbReference>
<dbReference type="Pfam" id="PF13649">
    <property type="entry name" value="Methyltransf_25"/>
    <property type="match status" value="1"/>
</dbReference>
<organism evidence="2 3">
    <name type="scientific">Salipiger mucosus DSM 16094</name>
    <dbReference type="NCBI Taxonomy" id="1123237"/>
    <lineage>
        <taxon>Bacteria</taxon>
        <taxon>Pseudomonadati</taxon>
        <taxon>Pseudomonadota</taxon>
        <taxon>Alphaproteobacteria</taxon>
        <taxon>Rhodobacterales</taxon>
        <taxon>Roseobacteraceae</taxon>
        <taxon>Salipiger</taxon>
    </lineage>
</organism>
<dbReference type="PANTHER" id="PTHR43591">
    <property type="entry name" value="METHYLTRANSFERASE"/>
    <property type="match status" value="1"/>
</dbReference>
<dbReference type="RefSeq" id="WP_020040856.1">
    <property type="nucleotide sequence ID" value="NZ_KE557273.1"/>
</dbReference>
<keyword evidence="3" id="KW-1185">Reference proteome</keyword>
<reference evidence="3" key="1">
    <citation type="journal article" date="2014" name="Stand. Genomic Sci.">
        <title>Genome sequence of the exopolysaccharide-producing Salipiger mucosus type strain (DSM 16094(T)), a moderately halophilic member of the Roseobacter clade.</title>
        <authorList>
            <person name="Riedel T."/>
            <person name="Spring S."/>
            <person name="Fiebig A."/>
            <person name="Petersen J."/>
            <person name="Kyrpides N.C."/>
            <person name="Goker M."/>
            <person name="Klenk H.P."/>
        </authorList>
    </citation>
    <scope>NUCLEOTIDE SEQUENCE [LARGE SCALE GENOMIC DNA]</scope>
    <source>
        <strain evidence="3">DSM 16094</strain>
    </source>
</reference>
<evidence type="ECO:0000313" key="3">
    <source>
        <dbReference type="Proteomes" id="UP000015347"/>
    </source>
</evidence>
<proteinExistence type="predicted"/>